<evidence type="ECO:0000259" key="1">
    <source>
        <dbReference type="PROSITE" id="PS50234"/>
    </source>
</evidence>
<dbReference type="InterPro" id="IPR002035">
    <property type="entry name" value="VWF_A"/>
</dbReference>
<name>A0A965LLU3_9PROT</name>
<feature type="domain" description="VWFA" evidence="1">
    <location>
        <begin position="41"/>
        <end position="214"/>
    </location>
</feature>
<dbReference type="InterPro" id="IPR036465">
    <property type="entry name" value="vWFA_dom_sf"/>
</dbReference>
<dbReference type="AlphaFoldDB" id="A0A965LLU3"/>
<dbReference type="Proteomes" id="UP000740727">
    <property type="component" value="Unassembled WGS sequence"/>
</dbReference>
<proteinExistence type="predicted"/>
<dbReference type="PANTHER" id="PTHR10579:SF43">
    <property type="entry name" value="ZINC FINGER (C3HC4-TYPE RING FINGER) FAMILY PROTEIN"/>
    <property type="match status" value="1"/>
</dbReference>
<evidence type="ECO:0000313" key="3">
    <source>
        <dbReference type="Proteomes" id="UP000740727"/>
    </source>
</evidence>
<comment type="caution">
    <text evidence="2">The sequence shown here is derived from an EMBL/GenBank/DDBJ whole genome shotgun (WGS) entry which is preliminary data.</text>
</comment>
<dbReference type="SUPFAM" id="SSF53300">
    <property type="entry name" value="vWA-like"/>
    <property type="match status" value="1"/>
</dbReference>
<dbReference type="EMBL" id="RFXN01000129">
    <property type="protein sequence ID" value="NBR94407.1"/>
    <property type="molecule type" value="Genomic_DNA"/>
</dbReference>
<dbReference type="PANTHER" id="PTHR10579">
    <property type="entry name" value="CALCIUM-ACTIVATED CHLORIDE CHANNEL REGULATOR"/>
    <property type="match status" value="1"/>
</dbReference>
<accession>A0A965LLU3</accession>
<dbReference type="PROSITE" id="PS50234">
    <property type="entry name" value="VWFA"/>
    <property type="match status" value="1"/>
</dbReference>
<dbReference type="InterPro" id="IPR051266">
    <property type="entry name" value="CLCR"/>
</dbReference>
<dbReference type="Pfam" id="PF00092">
    <property type="entry name" value="VWA"/>
    <property type="match status" value="1"/>
</dbReference>
<dbReference type="SMART" id="SM00327">
    <property type="entry name" value="VWA"/>
    <property type="match status" value="1"/>
</dbReference>
<dbReference type="Gene3D" id="3.40.50.410">
    <property type="entry name" value="von Willebrand factor, type A domain"/>
    <property type="match status" value="1"/>
</dbReference>
<organism evidence="2 3">
    <name type="scientific">Candidatus Fonsibacter lacus</name>
    <dbReference type="NCBI Taxonomy" id="2576439"/>
    <lineage>
        <taxon>Bacteria</taxon>
        <taxon>Pseudomonadati</taxon>
        <taxon>Pseudomonadota</taxon>
        <taxon>Alphaproteobacteria</taxon>
        <taxon>Candidatus Pelagibacterales</taxon>
        <taxon>Candidatus Pelagibacterales incertae sedis</taxon>
        <taxon>Candidatus Fonsibacter</taxon>
    </lineage>
</organism>
<gene>
    <name evidence="2" type="ORF">EBT44_06260</name>
</gene>
<reference evidence="2" key="1">
    <citation type="submission" date="2018-10" db="EMBL/GenBank/DDBJ databases">
        <title>Iterative Subtractive Binning of Freshwater Chronoseries Metagenomes Recovers Nearly Complete Genomes from over Four Hundred Novel Species.</title>
        <authorList>
            <person name="Rodriguez-R L.M."/>
            <person name="Tsementzi D."/>
            <person name="Luo C."/>
            <person name="Konstantinidis K.T."/>
        </authorList>
    </citation>
    <scope>NUCLEOTIDE SEQUENCE</scope>
    <source>
        <strain evidence="2">WB5_2A_028</strain>
    </source>
</reference>
<sequence>MHVKAHLDLDLVALEAADQLTLMLDLTAPISDKAKNRAPQAIQVVLDRSGSMSGEPLESAKGSLLKLVDRLAPQDFFGLVAFDDAALVVVPMRPVQDHHIPSLRQAIRQLNTGGSTDISAGYLMGLRELTRVTTVGASTLLLISDGHANSGEQDPKILESIATKHATQRVTTSTIGLGNGYDEIILEALATGGGGAHRFASTIDEAVGAIAAEVSDLLDKSAVNAVLRVKPVQGLTQPPQIQVIQRLPFWKDGEDYVVQLGDLYAGENRRFIIGLEVPGIAALGLAKVADIVVEYLNLAEMTEISVTMPVQVNVVPVDIAAGRIPDPIVRAERLIVEAQSEKVIATDEIRSGKSAIASKRLRGTAERLRREASNIPVTDSRSAESLEIIKTEAEEMDRLAG</sequence>
<protein>
    <submittedName>
        <fullName evidence="2">VWA domain-containing protein</fullName>
    </submittedName>
</protein>
<evidence type="ECO:0000313" key="2">
    <source>
        <dbReference type="EMBL" id="NBR94407.1"/>
    </source>
</evidence>
<feature type="non-terminal residue" evidence="2">
    <location>
        <position position="401"/>
    </location>
</feature>